<proteinExistence type="evidence at transcript level"/>
<dbReference type="GO" id="GO:0046592">
    <property type="term" value="F:polyamine oxidase activity"/>
    <property type="evidence" value="ECO:0007669"/>
    <property type="project" value="TreeGrafter"/>
</dbReference>
<dbReference type="Gene3D" id="3.90.660.10">
    <property type="match status" value="1"/>
</dbReference>
<dbReference type="Pfam" id="PF01593">
    <property type="entry name" value="Amino_oxidase"/>
    <property type="match status" value="1"/>
</dbReference>
<gene>
    <name evidence="2" type="primary">PAOX</name>
</gene>
<dbReference type="InterPro" id="IPR036188">
    <property type="entry name" value="FAD/NAD-bd_sf"/>
</dbReference>
<dbReference type="PANTHER" id="PTHR10742">
    <property type="entry name" value="FLAVIN MONOAMINE OXIDASE"/>
    <property type="match status" value="1"/>
</dbReference>
<dbReference type="AlphaFoldDB" id="C1BQZ4"/>
<dbReference type="Gene3D" id="3.50.50.60">
    <property type="entry name" value="FAD/NAD(P)-binding domain"/>
    <property type="match status" value="1"/>
</dbReference>
<name>C1BQZ4_CALRO</name>
<protein>
    <submittedName>
        <fullName evidence="2">Peroxisomal N1-acetyl-spermine/spermidine oxidase</fullName>
    </submittedName>
</protein>
<dbReference type="PANTHER" id="PTHR10742:SF416">
    <property type="entry name" value="SPERMINE OXIDASE"/>
    <property type="match status" value="1"/>
</dbReference>
<organism evidence="2">
    <name type="scientific">Caligus rogercresseyi</name>
    <name type="common">Sea louse</name>
    <dbReference type="NCBI Taxonomy" id="217165"/>
    <lineage>
        <taxon>Eukaryota</taxon>
        <taxon>Metazoa</taxon>
        <taxon>Ecdysozoa</taxon>
        <taxon>Arthropoda</taxon>
        <taxon>Crustacea</taxon>
        <taxon>Multicrustacea</taxon>
        <taxon>Hexanauplia</taxon>
        <taxon>Copepoda</taxon>
        <taxon>Siphonostomatoida</taxon>
        <taxon>Caligidae</taxon>
        <taxon>Caligus</taxon>
    </lineage>
</organism>
<sequence length="469" mass="52182">MKTRFKVVVIGAGMAGSSAAEHLFSNGIRDIALLEARDRIGGRMHSVVHKGNVLDLGAQWITGISPNNSVYNLATKLNIVKGEPDELDDRSEDSGLLFYALRSQGIPITEKAFKMAEAIDSKILEEMNECYLWDVPHGGSIKDFYDEKAVECLNEIEGADSYLRVGVEEVLAGYFNVLRSFVGGEPKECSVDLFGTSIELPGGEIPVRGGVGQMVHRLVNSLPSDSLFLSSQVERINWSNPDFICVSTKEHTFICDYVISSIPLGVLKARHESIFVPELGEPKSKAMSNFSAGQICKIFLDWDQPWWTPRFGGFALSRREKEDFVGDWTDHVGNFCRVKDHPSFLLTWVSGEYSSQVDELEDEKVIDGLMVLVQKYTGDPSIARASKIIRHCWNTDPHTLGGYSFPYIHSTAADIQILASSLPNEENPRILFAGDAVCSNYWSYMHGARTSGLHFAEKIIRAIKNNNKF</sequence>
<dbReference type="SUPFAM" id="SSF54373">
    <property type="entry name" value="FAD-linked reductases, C-terminal domain"/>
    <property type="match status" value="1"/>
</dbReference>
<dbReference type="EMBL" id="BT077023">
    <property type="protein sequence ID" value="ACO11447.1"/>
    <property type="molecule type" value="mRNA"/>
</dbReference>
<feature type="domain" description="Amine oxidase" evidence="1">
    <location>
        <begin position="14"/>
        <end position="460"/>
    </location>
</feature>
<evidence type="ECO:0000259" key="1">
    <source>
        <dbReference type="Pfam" id="PF01593"/>
    </source>
</evidence>
<accession>C1BQZ4</accession>
<reference evidence="2" key="1">
    <citation type="submission" date="2009-03" db="EMBL/GenBank/DDBJ databases">
        <title>Caligus rogercresseyi ESTs and full-length cDNAs.</title>
        <authorList>
            <person name="Yasuike M."/>
            <person name="von Schalburg K."/>
            <person name="Cooper G."/>
            <person name="Leong J."/>
            <person name="Jones S.R.M."/>
            <person name="Koop B.F."/>
        </authorList>
    </citation>
    <scope>NUCLEOTIDE SEQUENCE</scope>
    <source>
        <tissue evidence="2">Whole tissue</tissue>
    </source>
</reference>
<dbReference type="InterPro" id="IPR002937">
    <property type="entry name" value="Amino_oxidase"/>
</dbReference>
<dbReference type="SUPFAM" id="SSF51905">
    <property type="entry name" value="FAD/NAD(P)-binding domain"/>
    <property type="match status" value="1"/>
</dbReference>
<evidence type="ECO:0000313" key="2">
    <source>
        <dbReference type="EMBL" id="ACO11447.1"/>
    </source>
</evidence>
<dbReference type="InterPro" id="IPR050281">
    <property type="entry name" value="Flavin_monoamine_oxidase"/>
</dbReference>